<proteinExistence type="predicted"/>
<evidence type="ECO:0000256" key="5">
    <source>
        <dbReference type="SAM" id="MobiDB-lite"/>
    </source>
</evidence>
<dbReference type="PROSITE" id="PS00237">
    <property type="entry name" value="G_PROTEIN_RECEP_F1_1"/>
    <property type="match status" value="1"/>
</dbReference>
<dbReference type="InterPro" id="IPR000276">
    <property type="entry name" value="GPCR_Rhodpsn"/>
</dbReference>
<protein>
    <recommendedName>
        <fullName evidence="9">G-protein coupled receptors family 1 profile domain-containing protein</fullName>
    </recommendedName>
</protein>
<gene>
    <name evidence="7" type="ORF">L596_016028</name>
</gene>
<evidence type="ECO:0000256" key="6">
    <source>
        <dbReference type="SAM" id="Phobius"/>
    </source>
</evidence>
<comment type="caution">
    <text evidence="7">The sequence shown here is derived from an EMBL/GenBank/DDBJ whole genome shotgun (WGS) entry which is preliminary data.</text>
</comment>
<dbReference type="Gene3D" id="1.20.1070.10">
    <property type="entry name" value="Rhodopsin 7-helix transmembrane proteins"/>
    <property type="match status" value="1"/>
</dbReference>
<dbReference type="OrthoDB" id="5857248at2759"/>
<feature type="region of interest" description="Disordered" evidence="5">
    <location>
        <begin position="330"/>
        <end position="354"/>
    </location>
</feature>
<dbReference type="SUPFAM" id="SSF81321">
    <property type="entry name" value="Family A G protein-coupled receptor-like"/>
    <property type="match status" value="1"/>
</dbReference>
<feature type="transmembrane region" description="Helical" evidence="6">
    <location>
        <begin position="125"/>
        <end position="150"/>
    </location>
</feature>
<keyword evidence="3 6" id="KW-1133">Transmembrane helix</keyword>
<dbReference type="AlphaFoldDB" id="A0A4U5NHS6"/>
<dbReference type="GO" id="GO:0016020">
    <property type="term" value="C:membrane"/>
    <property type="evidence" value="ECO:0007669"/>
    <property type="project" value="UniProtKB-SubCell"/>
</dbReference>
<evidence type="ECO:0000256" key="4">
    <source>
        <dbReference type="ARBA" id="ARBA00023136"/>
    </source>
</evidence>
<reference evidence="7 8" key="1">
    <citation type="journal article" date="2015" name="Genome Biol.">
        <title>Comparative genomics of Steinernema reveals deeply conserved gene regulatory networks.</title>
        <authorList>
            <person name="Dillman A.R."/>
            <person name="Macchietto M."/>
            <person name="Porter C.F."/>
            <person name="Rogers A."/>
            <person name="Williams B."/>
            <person name="Antoshechkin I."/>
            <person name="Lee M.M."/>
            <person name="Goodwin Z."/>
            <person name="Lu X."/>
            <person name="Lewis E.E."/>
            <person name="Goodrich-Blair H."/>
            <person name="Stock S.P."/>
            <person name="Adams B.J."/>
            <person name="Sternberg P.W."/>
            <person name="Mortazavi A."/>
        </authorList>
    </citation>
    <scope>NUCLEOTIDE SEQUENCE [LARGE SCALE GENOMIC DNA]</scope>
    <source>
        <strain evidence="7 8">ALL</strain>
    </source>
</reference>
<dbReference type="Proteomes" id="UP000298663">
    <property type="component" value="Unassembled WGS sequence"/>
</dbReference>
<organism evidence="7 8">
    <name type="scientific">Steinernema carpocapsae</name>
    <name type="common">Entomopathogenic nematode</name>
    <dbReference type="NCBI Taxonomy" id="34508"/>
    <lineage>
        <taxon>Eukaryota</taxon>
        <taxon>Metazoa</taxon>
        <taxon>Ecdysozoa</taxon>
        <taxon>Nematoda</taxon>
        <taxon>Chromadorea</taxon>
        <taxon>Rhabditida</taxon>
        <taxon>Tylenchina</taxon>
        <taxon>Panagrolaimomorpha</taxon>
        <taxon>Strongyloidoidea</taxon>
        <taxon>Steinernematidae</taxon>
        <taxon>Steinernema</taxon>
    </lineage>
</organism>
<feature type="transmembrane region" description="Helical" evidence="6">
    <location>
        <begin position="170"/>
        <end position="195"/>
    </location>
</feature>
<feature type="transmembrane region" description="Helical" evidence="6">
    <location>
        <begin position="15"/>
        <end position="35"/>
    </location>
</feature>
<evidence type="ECO:0000313" key="7">
    <source>
        <dbReference type="EMBL" id="TKR82282.1"/>
    </source>
</evidence>
<dbReference type="GO" id="GO:0004930">
    <property type="term" value="F:G protein-coupled receptor activity"/>
    <property type="evidence" value="ECO:0007669"/>
    <property type="project" value="InterPro"/>
</dbReference>
<sequence length="354" mass="40059">MSSLPPLYRYIASGVYVGLAVCTLPFYILVIKTFFTHKVYRRNVSFAIMAVLGIFDCIMLLGFIGCGVFTAYDRTFHWLLEKALLSVMNASRNSTYPTILLLAFNRFVVLTRITRLFAKFYRNCVLGITAYWLLYCILGLTPFAGMSYFLDFALGAYDQRLPWNPTIGRLEYYVNLFCLLATFLLYLGTVAILIVNRRTVHFEARHLSLSPEVRVLIQAVIIFTVYALDLLMTYFGPLFIVVDQSVAIGLMVALESTCGFLNPTLFLLFNRELRRVFGIGPVKKLSSNQSPIYAVSPMIEELAVSSSLGKENRPIPEAKSRQNECLAEQMSEVRPVHKGHPQAPGEMSWISLED</sequence>
<evidence type="ECO:0000256" key="2">
    <source>
        <dbReference type="ARBA" id="ARBA00022692"/>
    </source>
</evidence>
<dbReference type="InterPro" id="IPR019425">
    <property type="entry name" value="7TM_GPCR_serpentine_rcpt_Srt"/>
</dbReference>
<dbReference type="PANTHER" id="PTHR23021">
    <property type="entry name" value="SERPENTINE RECEPTOR, CLASS T"/>
    <property type="match status" value="1"/>
</dbReference>
<reference evidence="7 8" key="2">
    <citation type="journal article" date="2019" name="G3 (Bethesda)">
        <title>Hybrid Assembly of the Genome of the Entomopathogenic Nematode Steinernema carpocapsae Identifies the X-Chromosome.</title>
        <authorList>
            <person name="Serra L."/>
            <person name="Macchietto M."/>
            <person name="Macias-Munoz A."/>
            <person name="McGill C.J."/>
            <person name="Rodriguez I.M."/>
            <person name="Rodriguez B."/>
            <person name="Murad R."/>
            <person name="Mortazavi A."/>
        </authorList>
    </citation>
    <scope>NUCLEOTIDE SEQUENCE [LARGE SCALE GENOMIC DNA]</scope>
    <source>
        <strain evidence="7 8">ALL</strain>
    </source>
</reference>
<dbReference type="EMBL" id="AZBU02000004">
    <property type="protein sequence ID" value="TKR82282.1"/>
    <property type="molecule type" value="Genomic_DNA"/>
</dbReference>
<feature type="transmembrane region" description="Helical" evidence="6">
    <location>
        <begin position="215"/>
        <end position="240"/>
    </location>
</feature>
<evidence type="ECO:0000256" key="3">
    <source>
        <dbReference type="ARBA" id="ARBA00022989"/>
    </source>
</evidence>
<comment type="subcellular location">
    <subcellularLocation>
        <location evidence="1">Membrane</location>
    </subcellularLocation>
</comment>
<feature type="transmembrane region" description="Helical" evidence="6">
    <location>
        <begin position="47"/>
        <end position="72"/>
    </location>
</feature>
<feature type="transmembrane region" description="Helical" evidence="6">
    <location>
        <begin position="94"/>
        <end position="113"/>
    </location>
</feature>
<keyword evidence="8" id="KW-1185">Reference proteome</keyword>
<dbReference type="PANTHER" id="PTHR23021:SF82">
    <property type="entry name" value="G PROTEIN-COUPLED RECEPTOR"/>
    <property type="match status" value="1"/>
</dbReference>
<keyword evidence="4 6" id="KW-0472">Membrane</keyword>
<evidence type="ECO:0000256" key="1">
    <source>
        <dbReference type="ARBA" id="ARBA00004370"/>
    </source>
</evidence>
<accession>A0A4U5NHS6</accession>
<keyword evidence="2 6" id="KW-0812">Transmembrane</keyword>
<name>A0A4U5NHS6_STECR</name>
<feature type="transmembrane region" description="Helical" evidence="6">
    <location>
        <begin position="246"/>
        <end position="269"/>
    </location>
</feature>
<evidence type="ECO:0008006" key="9">
    <source>
        <dbReference type="Google" id="ProtNLM"/>
    </source>
</evidence>
<evidence type="ECO:0000313" key="8">
    <source>
        <dbReference type="Proteomes" id="UP000298663"/>
    </source>
</evidence>